<name>A0A8S1CAN4_9INSE</name>
<keyword evidence="2" id="KW-0812">Transmembrane</keyword>
<gene>
    <name evidence="3" type="ORF">CLODIP_2_CD06758</name>
</gene>
<evidence type="ECO:0000313" key="4">
    <source>
        <dbReference type="Proteomes" id="UP000494165"/>
    </source>
</evidence>
<sequence>MSGSWISWWKKAKPEDNACGPRNSKAHIAAVEAEQFRMQVGTHTDECDARAKIIALENKIFEMQKRQERLTRTNYWEIDSNISDAKELLRENTSLKLRLREFEDKLYQNQVQLALKDTTIRKNERMLRENADKITELERKLAKEFMLFQYFKRECHRLRSSCQNNHADVTSCLCLINQRRSRRKKHSIISIICKFQFDIITILLVDAIFVLL</sequence>
<dbReference type="AlphaFoldDB" id="A0A8S1CAN4"/>
<feature type="coiled-coil region" evidence="1">
    <location>
        <begin position="53"/>
        <end position="140"/>
    </location>
</feature>
<reference evidence="3 4" key="1">
    <citation type="submission" date="2020-04" db="EMBL/GenBank/DDBJ databases">
        <authorList>
            <person name="Alioto T."/>
            <person name="Alioto T."/>
            <person name="Gomez Garrido J."/>
        </authorList>
    </citation>
    <scope>NUCLEOTIDE SEQUENCE [LARGE SCALE GENOMIC DNA]</scope>
</reference>
<proteinExistence type="predicted"/>
<evidence type="ECO:0000256" key="2">
    <source>
        <dbReference type="SAM" id="Phobius"/>
    </source>
</evidence>
<organism evidence="3 4">
    <name type="scientific">Cloeon dipterum</name>
    <dbReference type="NCBI Taxonomy" id="197152"/>
    <lineage>
        <taxon>Eukaryota</taxon>
        <taxon>Metazoa</taxon>
        <taxon>Ecdysozoa</taxon>
        <taxon>Arthropoda</taxon>
        <taxon>Hexapoda</taxon>
        <taxon>Insecta</taxon>
        <taxon>Pterygota</taxon>
        <taxon>Palaeoptera</taxon>
        <taxon>Ephemeroptera</taxon>
        <taxon>Pisciforma</taxon>
        <taxon>Baetidae</taxon>
        <taxon>Cloeon</taxon>
    </lineage>
</organism>
<protein>
    <submittedName>
        <fullName evidence="3">Uncharacterized protein</fullName>
    </submittedName>
</protein>
<comment type="caution">
    <text evidence="3">The sequence shown here is derived from an EMBL/GenBank/DDBJ whole genome shotgun (WGS) entry which is preliminary data.</text>
</comment>
<evidence type="ECO:0000256" key="1">
    <source>
        <dbReference type="SAM" id="Coils"/>
    </source>
</evidence>
<accession>A0A8S1CAN4</accession>
<dbReference type="EMBL" id="CADEPI010000019">
    <property type="protein sequence ID" value="CAB3365164.1"/>
    <property type="molecule type" value="Genomic_DNA"/>
</dbReference>
<evidence type="ECO:0000313" key="3">
    <source>
        <dbReference type="EMBL" id="CAB3365164.1"/>
    </source>
</evidence>
<keyword evidence="1" id="KW-0175">Coiled coil</keyword>
<keyword evidence="2" id="KW-0472">Membrane</keyword>
<keyword evidence="4" id="KW-1185">Reference proteome</keyword>
<feature type="transmembrane region" description="Helical" evidence="2">
    <location>
        <begin position="188"/>
        <end position="211"/>
    </location>
</feature>
<dbReference type="Proteomes" id="UP000494165">
    <property type="component" value="Unassembled WGS sequence"/>
</dbReference>
<keyword evidence="2" id="KW-1133">Transmembrane helix</keyword>